<comment type="function">
    <text evidence="2">DNA polymerase III is a complex, multichain enzyme responsible for most of the replicative synthesis in bacteria. The epsilon subunit contain the editing function and is a proofreading 3'-5' exonuclease.</text>
</comment>
<comment type="subunit">
    <text evidence="3">DNA polymerase III contains a core (composed of alpha, epsilon and theta chains) that associates with a tau subunit. This core dimerizes to form the POLIII' complex. PolIII' associates with the gamma complex (composed of gamma, delta, delta', psi and chi chains) and with the beta chain to form the complete DNA polymerase III complex.</text>
</comment>
<dbReference type="InterPro" id="IPR047296">
    <property type="entry name" value="GIY-YIG_UvrC_Cho"/>
</dbReference>
<dbReference type="EC" id="2.7.7.7" evidence="1"/>
<evidence type="ECO:0000259" key="5">
    <source>
        <dbReference type="PROSITE" id="PS50164"/>
    </source>
</evidence>
<sequence>MSLPRRLAFIDVESTGAHPVRDRITEIAILRVEDGVLVDRWESLVDPEAPIPPLIQQITGITDEMVAGAPRFEALADHVRSLLADCVFVAHNARFDFGFIKNAFSRLGQPFDAHVLCTVKLSRALFPEHHRHGLDALIERHGLQCGARHRAMGDTEALWQFVQMAQARFAPDALLRAAERAMKAPASPPGLPEGLLEAIPDVPGVYFLHAEPEAPPPGRSDRPLFIGRAASLRARVREHFAGNTRKGKDAELRERTRRVEWIETAGELGSLLLEAERVKRLRPPCNRAPEEGEDAFALRFIDNRRRPPIYERVPVAGTDPAAWADLHGVFRNRREVDNRLRELALLYRLCPRRLGLESGTTGACSAFQARRCAGVCARRETVAEHDARLRGGLASLGVKPWPWPGAVVVAERDPHSGCEAWHVFDQWCHLGSVDRREDLQAVDRGRRFDVDTWRLLGRWFGVPAHAAAVEPLAPAPS</sequence>
<dbReference type="PROSITE" id="PS50164">
    <property type="entry name" value="GIY_YIG"/>
    <property type="match status" value="1"/>
</dbReference>
<comment type="caution">
    <text evidence="6">The sequence shown here is derived from an EMBL/GenBank/DDBJ whole genome shotgun (WGS) entry which is preliminary data.</text>
</comment>
<dbReference type="GO" id="GO:0003887">
    <property type="term" value="F:DNA-directed DNA polymerase activity"/>
    <property type="evidence" value="ECO:0007669"/>
    <property type="project" value="UniProtKB-EC"/>
</dbReference>
<dbReference type="InterPro" id="IPR013520">
    <property type="entry name" value="Ribonucl_H"/>
</dbReference>
<dbReference type="InterPro" id="IPR012337">
    <property type="entry name" value="RNaseH-like_sf"/>
</dbReference>
<reference evidence="6 7" key="1">
    <citation type="submission" date="2012-09" db="EMBL/GenBank/DDBJ databases">
        <title>Draft Genome Sequences of 6 Strains from Genus Thauera.</title>
        <authorList>
            <person name="Liu B."/>
            <person name="Shapleigh J.P."/>
            <person name="Frostegard A.H."/>
        </authorList>
    </citation>
    <scope>NUCLEOTIDE SEQUENCE [LARGE SCALE GENOMIC DNA]</scope>
    <source>
        <strain evidence="7">47Lol / DSM 12138</strain>
    </source>
</reference>
<dbReference type="Proteomes" id="UP000013232">
    <property type="component" value="Unassembled WGS sequence"/>
</dbReference>
<comment type="catalytic activity">
    <reaction evidence="4">
        <text>DNA(n) + a 2'-deoxyribonucleoside 5'-triphosphate = DNA(n+1) + diphosphate</text>
        <dbReference type="Rhea" id="RHEA:22508"/>
        <dbReference type="Rhea" id="RHEA-COMP:17339"/>
        <dbReference type="Rhea" id="RHEA-COMP:17340"/>
        <dbReference type="ChEBI" id="CHEBI:33019"/>
        <dbReference type="ChEBI" id="CHEBI:61560"/>
        <dbReference type="ChEBI" id="CHEBI:173112"/>
        <dbReference type="EC" id="2.7.7.7"/>
    </reaction>
</comment>
<dbReference type="GO" id="GO:0008408">
    <property type="term" value="F:3'-5' exonuclease activity"/>
    <property type="evidence" value="ECO:0007669"/>
    <property type="project" value="TreeGrafter"/>
</dbReference>
<dbReference type="SMART" id="SM00479">
    <property type="entry name" value="EXOIII"/>
    <property type="match status" value="1"/>
</dbReference>
<dbReference type="AlphaFoldDB" id="N6YA88"/>
<dbReference type="eggNOG" id="COG0847">
    <property type="taxonomic scope" value="Bacteria"/>
</dbReference>
<dbReference type="FunFam" id="3.30.420.10:FF:000045">
    <property type="entry name" value="3'-5' exonuclease DinG"/>
    <property type="match status" value="1"/>
</dbReference>
<protein>
    <recommendedName>
        <fullName evidence="1">DNA-directed DNA polymerase</fullName>
        <ecNumber evidence="1">2.7.7.7</ecNumber>
    </recommendedName>
</protein>
<dbReference type="CDD" id="cd06127">
    <property type="entry name" value="DEDDh"/>
    <property type="match status" value="1"/>
</dbReference>
<dbReference type="STRING" id="1123367.GCA_000621305_02547"/>
<evidence type="ECO:0000313" key="6">
    <source>
        <dbReference type="EMBL" id="ENO88400.1"/>
    </source>
</evidence>
<evidence type="ECO:0000256" key="2">
    <source>
        <dbReference type="ARBA" id="ARBA00025483"/>
    </source>
</evidence>
<evidence type="ECO:0000256" key="3">
    <source>
        <dbReference type="ARBA" id="ARBA00026073"/>
    </source>
</evidence>
<dbReference type="InterPro" id="IPR000305">
    <property type="entry name" value="GIY-YIG_endonuc"/>
</dbReference>
<dbReference type="RefSeq" id="WP_004337172.1">
    <property type="nucleotide sequence ID" value="NZ_AMXE01000026.1"/>
</dbReference>
<accession>N6YA88</accession>
<evidence type="ECO:0000256" key="1">
    <source>
        <dbReference type="ARBA" id="ARBA00012417"/>
    </source>
</evidence>
<dbReference type="InterPro" id="IPR035901">
    <property type="entry name" value="GIY-YIG_endonuc_sf"/>
</dbReference>
<gene>
    <name evidence="6" type="ORF">C666_08845</name>
</gene>
<name>N6YA88_THAL4</name>
<organism evidence="6 7">
    <name type="scientific">Thauera linaloolentis (strain DSM 12138 / JCM 21573 / CCUG 41526 / CIP 105981 / IAM 15112 / NBRC 102519 / 47Lol)</name>
    <dbReference type="NCBI Taxonomy" id="1123367"/>
    <lineage>
        <taxon>Bacteria</taxon>
        <taxon>Pseudomonadati</taxon>
        <taxon>Pseudomonadota</taxon>
        <taxon>Betaproteobacteria</taxon>
        <taxon>Rhodocyclales</taxon>
        <taxon>Zoogloeaceae</taxon>
        <taxon>Thauera</taxon>
    </lineage>
</organism>
<evidence type="ECO:0000256" key="4">
    <source>
        <dbReference type="ARBA" id="ARBA00049244"/>
    </source>
</evidence>
<dbReference type="NCBIfam" id="TIGR00573">
    <property type="entry name" value="dnaq"/>
    <property type="match status" value="1"/>
</dbReference>
<dbReference type="Gene3D" id="3.30.420.10">
    <property type="entry name" value="Ribonuclease H-like superfamily/Ribonuclease H"/>
    <property type="match status" value="1"/>
</dbReference>
<evidence type="ECO:0000313" key="7">
    <source>
        <dbReference type="Proteomes" id="UP000013232"/>
    </source>
</evidence>
<dbReference type="EMBL" id="AMXE01000026">
    <property type="protein sequence ID" value="ENO88400.1"/>
    <property type="molecule type" value="Genomic_DNA"/>
</dbReference>
<dbReference type="PANTHER" id="PTHR30231:SF37">
    <property type="entry name" value="EXODEOXYRIBONUCLEASE 10"/>
    <property type="match status" value="1"/>
</dbReference>
<dbReference type="Gene3D" id="3.40.1440.10">
    <property type="entry name" value="GIY-YIG endonuclease"/>
    <property type="match status" value="1"/>
</dbReference>
<feature type="domain" description="GIY-YIG" evidence="5">
    <location>
        <begin position="201"/>
        <end position="287"/>
    </location>
</feature>
<keyword evidence="7" id="KW-1185">Reference proteome</keyword>
<dbReference type="InterPro" id="IPR036397">
    <property type="entry name" value="RNaseH_sf"/>
</dbReference>
<dbReference type="GO" id="GO:0006289">
    <property type="term" value="P:nucleotide-excision repair"/>
    <property type="evidence" value="ECO:0007669"/>
    <property type="project" value="InterPro"/>
</dbReference>
<dbReference type="SUPFAM" id="SSF82771">
    <property type="entry name" value="GIY-YIG endonuclease"/>
    <property type="match status" value="1"/>
</dbReference>
<dbReference type="InterPro" id="IPR006054">
    <property type="entry name" value="DnaQ"/>
</dbReference>
<dbReference type="GO" id="GO:0003677">
    <property type="term" value="F:DNA binding"/>
    <property type="evidence" value="ECO:0007669"/>
    <property type="project" value="InterPro"/>
</dbReference>
<dbReference type="SUPFAM" id="SSF53098">
    <property type="entry name" value="Ribonuclease H-like"/>
    <property type="match status" value="1"/>
</dbReference>
<dbReference type="GO" id="GO:0045004">
    <property type="term" value="P:DNA replication proofreading"/>
    <property type="evidence" value="ECO:0007669"/>
    <property type="project" value="TreeGrafter"/>
</dbReference>
<dbReference type="CDD" id="cd10434">
    <property type="entry name" value="GIY-YIG_UvrC_Cho"/>
    <property type="match status" value="1"/>
</dbReference>
<dbReference type="OrthoDB" id="9803913at2"/>
<dbReference type="Pfam" id="PF00929">
    <property type="entry name" value="RNase_T"/>
    <property type="match status" value="1"/>
</dbReference>
<proteinExistence type="predicted"/>
<dbReference type="eggNOG" id="COG0322">
    <property type="taxonomic scope" value="Bacteria"/>
</dbReference>
<dbReference type="PANTHER" id="PTHR30231">
    <property type="entry name" value="DNA POLYMERASE III SUBUNIT EPSILON"/>
    <property type="match status" value="1"/>
</dbReference>
<dbReference type="GO" id="GO:0005829">
    <property type="term" value="C:cytosol"/>
    <property type="evidence" value="ECO:0007669"/>
    <property type="project" value="TreeGrafter"/>
</dbReference>